<dbReference type="RefSeq" id="WP_154668536.1">
    <property type="nucleotide sequence ID" value="NZ_JACIIG010000002.1"/>
</dbReference>
<dbReference type="EMBL" id="JACIIG010000002">
    <property type="protein sequence ID" value="MBB4566842.1"/>
    <property type="molecule type" value="Genomic_DNA"/>
</dbReference>
<dbReference type="InterPro" id="IPR013325">
    <property type="entry name" value="RNA_pol_sigma_r2"/>
</dbReference>
<dbReference type="Pfam" id="PF04542">
    <property type="entry name" value="Sigma70_r2"/>
    <property type="match status" value="1"/>
</dbReference>
<evidence type="ECO:0000313" key="2">
    <source>
        <dbReference type="EMBL" id="MBB4566842.1"/>
    </source>
</evidence>
<dbReference type="OrthoDB" id="9803470at2"/>
<evidence type="ECO:0000259" key="1">
    <source>
        <dbReference type="Pfam" id="PF04542"/>
    </source>
</evidence>
<sequence>MTDISRHHRLRAEIEELMPTLRALAEAICRNPTDAEDLVQETVATTLASLAQFPEGTSLEWWMFATMYDSFRRKFEISK</sequence>
<protein>
    <submittedName>
        <fullName evidence="2">RNA polymerase sigma-70 factor (ECF subfamily)</fullName>
    </submittedName>
</protein>
<dbReference type="GO" id="GO:0006352">
    <property type="term" value="P:DNA-templated transcription initiation"/>
    <property type="evidence" value="ECO:0007669"/>
    <property type="project" value="InterPro"/>
</dbReference>
<dbReference type="Gene3D" id="1.10.1740.10">
    <property type="match status" value="1"/>
</dbReference>
<feature type="domain" description="RNA polymerase sigma-70 region 2" evidence="1">
    <location>
        <begin position="14"/>
        <end position="73"/>
    </location>
</feature>
<organism evidence="2 3">
    <name type="scientific">Rhizobium leucaenae</name>
    <dbReference type="NCBI Taxonomy" id="29450"/>
    <lineage>
        <taxon>Bacteria</taxon>
        <taxon>Pseudomonadati</taxon>
        <taxon>Pseudomonadota</taxon>
        <taxon>Alphaproteobacteria</taxon>
        <taxon>Hyphomicrobiales</taxon>
        <taxon>Rhizobiaceae</taxon>
        <taxon>Rhizobium/Agrobacterium group</taxon>
        <taxon>Rhizobium</taxon>
    </lineage>
</organism>
<evidence type="ECO:0000313" key="3">
    <source>
        <dbReference type="Proteomes" id="UP000543836"/>
    </source>
</evidence>
<dbReference type="InterPro" id="IPR007627">
    <property type="entry name" value="RNA_pol_sigma70_r2"/>
</dbReference>
<dbReference type="SUPFAM" id="SSF88946">
    <property type="entry name" value="Sigma2 domain of RNA polymerase sigma factors"/>
    <property type="match status" value="1"/>
</dbReference>
<name>A0A7W6ZQF2_9HYPH</name>
<comment type="caution">
    <text evidence="2">The sequence shown here is derived from an EMBL/GenBank/DDBJ whole genome shotgun (WGS) entry which is preliminary data.</text>
</comment>
<reference evidence="2 3" key="1">
    <citation type="submission" date="2020-08" db="EMBL/GenBank/DDBJ databases">
        <title>Genomic Encyclopedia of Type Strains, Phase IV (KMG-V): Genome sequencing to study the core and pangenomes of soil and plant-associated prokaryotes.</title>
        <authorList>
            <person name="Whitman W."/>
        </authorList>
    </citation>
    <scope>NUCLEOTIDE SEQUENCE [LARGE SCALE GENOMIC DNA]</scope>
    <source>
        <strain evidence="2 3">SEMIA 492</strain>
    </source>
</reference>
<accession>A0A7W6ZQF2</accession>
<keyword evidence="3" id="KW-1185">Reference proteome</keyword>
<dbReference type="GO" id="GO:0003700">
    <property type="term" value="F:DNA-binding transcription factor activity"/>
    <property type="evidence" value="ECO:0007669"/>
    <property type="project" value="InterPro"/>
</dbReference>
<gene>
    <name evidence="2" type="ORF">GGE60_000943</name>
</gene>
<dbReference type="Proteomes" id="UP000543836">
    <property type="component" value="Unassembled WGS sequence"/>
</dbReference>
<dbReference type="AlphaFoldDB" id="A0A7W6ZQF2"/>
<proteinExistence type="predicted"/>